<dbReference type="EMBL" id="CAJA01000106">
    <property type="protein sequence ID" value="CCH72740.1"/>
    <property type="molecule type" value="Genomic_DNA"/>
</dbReference>
<keyword evidence="4" id="KW-1185">Reference proteome</keyword>
<dbReference type="Proteomes" id="UP000035763">
    <property type="component" value="Unassembled WGS sequence"/>
</dbReference>
<sequence length="272" mass="29106">MTGSHPLDVLFDAAAAGSEVEIPEGWGQGRAVYGGLVAGTLQAHALGAFDLEPDALRATTTSFVAPTECGPARLEAVLLRRGSSATQTEVKLWQRDSRSGEETVRSVQLSAYGADRESSVDLAPAPPRHTIPDPDPLMVVPVVPGITPEFFAKVQLRPAHGRFPFSGSTTGDMAGFMRLTETPRALALPHFIALVDAWPPAPGQLLRSPAAMSTLTWTLEMLTLPTGPADQHWWYEVDTDAAHNGYAHTHAHVFTRDGAPVAISRQTITIFG</sequence>
<feature type="domain" description="Acyl-CoA thioesterase-like C-terminal" evidence="2">
    <location>
        <begin position="139"/>
        <end position="269"/>
    </location>
</feature>
<dbReference type="Pfam" id="PF20789">
    <property type="entry name" value="4HBT_3C"/>
    <property type="match status" value="1"/>
</dbReference>
<feature type="domain" description="Acyl-CoA thioesterase-like N-terminal HotDog" evidence="1">
    <location>
        <begin position="22"/>
        <end position="102"/>
    </location>
</feature>
<dbReference type="InterPro" id="IPR052389">
    <property type="entry name" value="Sec_Metab_Biosynth-Assoc"/>
</dbReference>
<comment type="caution">
    <text evidence="3">The sequence shown here is derived from an EMBL/GenBank/DDBJ whole genome shotgun (WGS) entry which is preliminary data.</text>
</comment>
<gene>
    <name evidence="3" type="ORF">BN11_1940020</name>
</gene>
<evidence type="ECO:0000259" key="1">
    <source>
        <dbReference type="Pfam" id="PF13622"/>
    </source>
</evidence>
<dbReference type="SUPFAM" id="SSF54637">
    <property type="entry name" value="Thioesterase/thiol ester dehydrase-isomerase"/>
    <property type="match status" value="2"/>
</dbReference>
<protein>
    <submittedName>
        <fullName evidence="3">Acyl-CoA thioesterase II family protein</fullName>
    </submittedName>
</protein>
<dbReference type="InterPro" id="IPR029069">
    <property type="entry name" value="HotDog_dom_sf"/>
</dbReference>
<dbReference type="InterPro" id="IPR049450">
    <property type="entry name" value="ACOT8-like_C"/>
</dbReference>
<reference evidence="3 4" key="1">
    <citation type="journal article" date="2013" name="ISME J.">
        <title>A metabolic model for members of the genus Tetrasphaera involved in enhanced biological phosphorus removal.</title>
        <authorList>
            <person name="Kristiansen R."/>
            <person name="Nguyen H.T.T."/>
            <person name="Saunders A.M."/>
            <person name="Nielsen J.L."/>
            <person name="Wimmer R."/>
            <person name="Le V.Q."/>
            <person name="McIlroy S.J."/>
            <person name="Petrovski S."/>
            <person name="Seviour R.J."/>
            <person name="Calteau A."/>
            <person name="Nielsen K.L."/>
            <person name="Nielsen P.H."/>
        </authorList>
    </citation>
    <scope>NUCLEOTIDE SEQUENCE [LARGE SCALE GENOMIC DNA]</scope>
    <source>
        <strain evidence="3 4">Ben110</strain>
    </source>
</reference>
<evidence type="ECO:0000313" key="4">
    <source>
        <dbReference type="Proteomes" id="UP000035763"/>
    </source>
</evidence>
<dbReference type="STRING" id="1193182.BN11_1940020"/>
<accession>W6JVY2</accession>
<dbReference type="InterPro" id="IPR049449">
    <property type="entry name" value="TesB_ACOT8-like_N"/>
</dbReference>
<evidence type="ECO:0000313" key="3">
    <source>
        <dbReference type="EMBL" id="CCH72740.1"/>
    </source>
</evidence>
<dbReference type="PANTHER" id="PTHR38110">
    <property type="entry name" value="CHROMOSOME 23, WHOLE GENOME SHOTGUN SEQUENCE"/>
    <property type="match status" value="1"/>
</dbReference>
<proteinExistence type="predicted"/>
<dbReference type="PANTHER" id="PTHR38110:SF1">
    <property type="entry name" value="THIOESTERASE DOMAIN-CONTAINING PROTEIN"/>
    <property type="match status" value="1"/>
</dbReference>
<organism evidence="3 4">
    <name type="scientific">Nostocoides australiense Ben110</name>
    <dbReference type="NCBI Taxonomy" id="1193182"/>
    <lineage>
        <taxon>Bacteria</taxon>
        <taxon>Bacillati</taxon>
        <taxon>Actinomycetota</taxon>
        <taxon>Actinomycetes</taxon>
        <taxon>Micrococcales</taxon>
        <taxon>Intrasporangiaceae</taxon>
        <taxon>Nostocoides</taxon>
    </lineage>
</organism>
<evidence type="ECO:0000259" key="2">
    <source>
        <dbReference type="Pfam" id="PF20789"/>
    </source>
</evidence>
<name>W6JVY2_9MICO</name>
<dbReference type="Gene3D" id="2.40.160.210">
    <property type="entry name" value="Acyl-CoA thioesterase, double hotdog domain"/>
    <property type="match status" value="1"/>
</dbReference>
<dbReference type="Pfam" id="PF13622">
    <property type="entry name" value="4HBT_3"/>
    <property type="match status" value="1"/>
</dbReference>
<dbReference type="InterPro" id="IPR042171">
    <property type="entry name" value="Acyl-CoA_hotdog"/>
</dbReference>
<dbReference type="RefSeq" id="WP_048698220.1">
    <property type="nucleotide sequence ID" value="NZ_HG764815.1"/>
</dbReference>
<dbReference type="AlphaFoldDB" id="W6JVY2"/>